<dbReference type="Pfam" id="PF00005">
    <property type="entry name" value="ABC_tran"/>
    <property type="match status" value="1"/>
</dbReference>
<dbReference type="GO" id="GO:0005524">
    <property type="term" value="F:ATP binding"/>
    <property type="evidence" value="ECO:0007669"/>
    <property type="project" value="UniProtKB-KW"/>
</dbReference>
<accession>A0A1P8VQ91</accession>
<protein>
    <submittedName>
        <fullName evidence="6">Multidrug ABC transporter ATP-binding protein</fullName>
    </submittedName>
</protein>
<dbReference type="CDD" id="cd03264">
    <property type="entry name" value="ABC_drug_resistance_like"/>
    <property type="match status" value="1"/>
</dbReference>
<organism evidence="6">
    <name type="scientific">Myxococcus xanthus</name>
    <dbReference type="NCBI Taxonomy" id="34"/>
    <lineage>
        <taxon>Bacteria</taxon>
        <taxon>Pseudomonadati</taxon>
        <taxon>Myxococcota</taxon>
        <taxon>Myxococcia</taxon>
        <taxon>Myxococcales</taxon>
        <taxon>Cystobacterineae</taxon>
        <taxon>Myxococcaceae</taxon>
        <taxon>Myxococcus</taxon>
    </lineage>
</organism>
<keyword evidence="3" id="KW-0547">Nucleotide-binding</keyword>
<name>A0A1P8VQ91_MYXXA</name>
<evidence type="ECO:0000256" key="1">
    <source>
        <dbReference type="ARBA" id="ARBA00005417"/>
    </source>
</evidence>
<feature type="domain" description="ABC transporter" evidence="5">
    <location>
        <begin position="23"/>
        <end position="253"/>
    </location>
</feature>
<dbReference type="SUPFAM" id="SSF52540">
    <property type="entry name" value="P-loop containing nucleoside triphosphate hydrolases"/>
    <property type="match status" value="1"/>
</dbReference>
<proteinExistence type="inferred from homology"/>
<evidence type="ECO:0000313" key="6">
    <source>
        <dbReference type="EMBL" id="APZ78790.1"/>
    </source>
</evidence>
<dbReference type="PANTHER" id="PTHR43335:SF2">
    <property type="entry name" value="ABC TRANSPORTER, ATP-BINDING PROTEIN"/>
    <property type="match status" value="1"/>
</dbReference>
<dbReference type="InterPro" id="IPR027417">
    <property type="entry name" value="P-loop_NTPase"/>
</dbReference>
<evidence type="ECO:0000256" key="4">
    <source>
        <dbReference type="ARBA" id="ARBA00022840"/>
    </source>
</evidence>
<dbReference type="PROSITE" id="PS00211">
    <property type="entry name" value="ABC_TRANSPORTER_1"/>
    <property type="match status" value="1"/>
</dbReference>
<dbReference type="InterPro" id="IPR003439">
    <property type="entry name" value="ABC_transporter-like_ATP-bd"/>
</dbReference>
<evidence type="ECO:0000256" key="2">
    <source>
        <dbReference type="ARBA" id="ARBA00022448"/>
    </source>
</evidence>
<sequence length="313" mass="34764">MVTTPRAPRIGPEDWVRFAAMDLRLEGVSKTYPNGTRALQGVNLTIPRGMFGLLGPNGAGKSTLMRSIATLQDVDAGTMTFDGIDLRRDKDRLREVLGYLPQDFGVYPKVTAWDMLDHLAQLKGLAQRGPRHDTVKALLQKTNLWEHRDRRLGGFSGGMKQRFGIAQALLGNPKLLIVDEPTAGLDPAERFRFHNLLAEISTDVVVLLSTHIVSDVADLCQNMAILAQGNVVASGHPLKLVESLHQRVWKRFVTHQEELDALMKQLEVIAVRRVAGQRLVHVYAESPPEGFEPASPDLEDVYFHALARATRQS</sequence>
<dbReference type="PANTHER" id="PTHR43335">
    <property type="entry name" value="ABC TRANSPORTER, ATP-BINDING PROTEIN"/>
    <property type="match status" value="1"/>
</dbReference>
<dbReference type="Gene3D" id="3.40.50.300">
    <property type="entry name" value="P-loop containing nucleotide triphosphate hydrolases"/>
    <property type="match status" value="1"/>
</dbReference>
<dbReference type="PROSITE" id="PS50893">
    <property type="entry name" value="ABC_TRANSPORTER_2"/>
    <property type="match status" value="1"/>
</dbReference>
<keyword evidence="4 6" id="KW-0067">ATP-binding</keyword>
<evidence type="ECO:0000259" key="5">
    <source>
        <dbReference type="PROSITE" id="PS50893"/>
    </source>
</evidence>
<dbReference type="AlphaFoldDB" id="A0A1P8VQ91"/>
<reference evidence="6" key="1">
    <citation type="journal article" date="2017" name="ACS Chem. Biol.">
        <title>Genomics-Guided Exploitation of Lipopeptide Diversity in Myxobacteria.</title>
        <authorList>
            <person name="Burgard C."/>
            <person name="Zaburannyi N."/>
            <person name="Nadmid S."/>
            <person name="Maier J."/>
            <person name="Jenke-Kodama H."/>
            <person name="Luxenburger E."/>
            <person name="Bernauer H.S."/>
            <person name="Wenzel S.C."/>
        </authorList>
    </citation>
    <scope>NUCLEOTIDE SEQUENCE</scope>
    <source>
        <strain evidence="6">A47</strain>
    </source>
</reference>
<dbReference type="GO" id="GO:0016887">
    <property type="term" value="F:ATP hydrolysis activity"/>
    <property type="evidence" value="ECO:0007669"/>
    <property type="project" value="InterPro"/>
</dbReference>
<comment type="similarity">
    <text evidence="1">Belongs to the ABC transporter superfamily.</text>
</comment>
<evidence type="ECO:0000256" key="3">
    <source>
        <dbReference type="ARBA" id="ARBA00022741"/>
    </source>
</evidence>
<keyword evidence="2" id="KW-0813">Transport</keyword>
<dbReference type="SMART" id="SM00382">
    <property type="entry name" value="AAA"/>
    <property type="match status" value="1"/>
</dbReference>
<dbReference type="InterPro" id="IPR017871">
    <property type="entry name" value="ABC_transporter-like_CS"/>
</dbReference>
<dbReference type="EMBL" id="KX622597">
    <property type="protein sequence ID" value="APZ78790.1"/>
    <property type="molecule type" value="Genomic_DNA"/>
</dbReference>
<dbReference type="InterPro" id="IPR003593">
    <property type="entry name" value="AAA+_ATPase"/>
</dbReference>